<dbReference type="PANTHER" id="PTHR40068">
    <property type="entry name" value="TRANSCRIPTION REPRESSOR NIAR-RELATED"/>
    <property type="match status" value="1"/>
</dbReference>
<dbReference type="AlphaFoldDB" id="A0A437S5H7"/>
<dbReference type="Proteomes" id="UP000288812">
    <property type="component" value="Unassembled WGS sequence"/>
</dbReference>
<dbReference type="InterPro" id="IPR036390">
    <property type="entry name" value="WH_DNA-bd_sf"/>
</dbReference>
<sequence length="171" mass="19198">MIENKERRAGIIEILKNSPKAISGGELGKNFGVSRQVIVQDIALLKAKGHLIVSTNRGYKLLIEEGHSRTFKVLHSDNDIARELYAIVDLGAEVKDVFIRHRAYGLIKADLNIKSRRDVDKLIAEIKSGVSSPLKNLTKSYHYHTISANSEEVLDEVEDILRDLGFLVEKH</sequence>
<feature type="domain" description="Helix-turn-helix type 11" evidence="3">
    <location>
        <begin position="7"/>
        <end position="60"/>
    </location>
</feature>
<proteinExistence type="predicted"/>
<evidence type="ECO:0000259" key="3">
    <source>
        <dbReference type="Pfam" id="PF08279"/>
    </source>
</evidence>
<dbReference type="Gene3D" id="1.10.10.10">
    <property type="entry name" value="Winged helix-like DNA-binding domain superfamily/Winged helix DNA-binding domain"/>
    <property type="match status" value="1"/>
</dbReference>
<dbReference type="InterPro" id="IPR026043">
    <property type="entry name" value="NadR"/>
</dbReference>
<evidence type="ECO:0000256" key="1">
    <source>
        <dbReference type="PIRSR" id="PIRSR037847-1"/>
    </source>
</evidence>
<feature type="binding site" evidence="1">
    <location>
        <position position="142"/>
    </location>
    <ligand>
        <name>Ni(2+)</name>
        <dbReference type="ChEBI" id="CHEBI:49786"/>
    </ligand>
</feature>
<evidence type="ECO:0000259" key="2">
    <source>
        <dbReference type="Pfam" id="PF02829"/>
    </source>
</evidence>
<dbReference type="PANTHER" id="PTHR40068:SF1">
    <property type="entry name" value="TRANSCRIPTION REPRESSOR NIAR-RELATED"/>
    <property type="match status" value="1"/>
</dbReference>
<gene>
    <name evidence="4" type="ORF">EF514_08360</name>
</gene>
<evidence type="ECO:0000313" key="4">
    <source>
        <dbReference type="EMBL" id="RVU54302.1"/>
    </source>
</evidence>
<accession>A0A437S5H7</accession>
<dbReference type="InterPro" id="IPR036388">
    <property type="entry name" value="WH-like_DNA-bd_sf"/>
</dbReference>
<dbReference type="InterPro" id="IPR013196">
    <property type="entry name" value="HTH_11"/>
</dbReference>
<name>A0A437S5H7_9FIRM</name>
<keyword evidence="1" id="KW-0533">Nickel</keyword>
<reference evidence="4 5" key="1">
    <citation type="submission" date="2018-11" db="EMBL/GenBank/DDBJ databases">
        <title>Genome sequencing and assembly of Anaerosphaera sp. nov., GS7-6-2.</title>
        <authorList>
            <person name="Rettenmaier R."/>
            <person name="Liebl W."/>
            <person name="Zverlov V."/>
        </authorList>
    </citation>
    <scope>NUCLEOTIDE SEQUENCE [LARGE SCALE GENOMIC DNA]</scope>
    <source>
        <strain evidence="4 5">GS7-6-2</strain>
    </source>
</reference>
<dbReference type="Pfam" id="PF08279">
    <property type="entry name" value="HTH_11"/>
    <property type="match status" value="1"/>
</dbReference>
<dbReference type="InterPro" id="IPR035922">
    <property type="entry name" value="3H_dom_sf"/>
</dbReference>
<dbReference type="SUPFAM" id="SSF75500">
    <property type="entry name" value="Putative transcriptional regulator TM1602, C-terminal domain"/>
    <property type="match status" value="1"/>
</dbReference>
<feature type="binding site" evidence="1">
    <location>
        <position position="83"/>
    </location>
    <ligand>
        <name>Ni(2+)</name>
        <dbReference type="ChEBI" id="CHEBI:49786"/>
    </ligand>
</feature>
<dbReference type="RefSeq" id="WP_127724980.1">
    <property type="nucleotide sequence ID" value="NZ_RLIH01000012.1"/>
</dbReference>
<keyword evidence="1" id="KW-0479">Metal-binding</keyword>
<keyword evidence="5" id="KW-1185">Reference proteome</keyword>
<comment type="caution">
    <text evidence="4">The sequence shown here is derived from an EMBL/GenBank/DDBJ whole genome shotgun (WGS) entry which is preliminary data.</text>
</comment>
<dbReference type="InterPro" id="IPR004173">
    <property type="entry name" value="3H_domain"/>
</dbReference>
<dbReference type="SUPFAM" id="SSF46785">
    <property type="entry name" value="Winged helix' DNA-binding domain"/>
    <property type="match status" value="1"/>
</dbReference>
<dbReference type="EMBL" id="RLIH01000012">
    <property type="protein sequence ID" value="RVU54302.1"/>
    <property type="molecule type" value="Genomic_DNA"/>
</dbReference>
<feature type="binding site" evidence="1">
    <location>
        <position position="75"/>
    </location>
    <ligand>
        <name>Ni(2+)</name>
        <dbReference type="ChEBI" id="CHEBI:49786"/>
    </ligand>
</feature>
<dbReference type="Gene3D" id="3.30.1340.20">
    <property type="entry name" value="3H domain"/>
    <property type="match status" value="1"/>
</dbReference>
<dbReference type="PIRSF" id="PIRSF037847">
    <property type="entry name" value="NiaR"/>
    <property type="match status" value="1"/>
</dbReference>
<dbReference type="Pfam" id="PF02829">
    <property type="entry name" value="3H"/>
    <property type="match status" value="1"/>
</dbReference>
<feature type="binding site" evidence="1">
    <location>
        <position position="144"/>
    </location>
    <ligand>
        <name>Ni(2+)</name>
        <dbReference type="ChEBI" id="CHEBI:49786"/>
    </ligand>
</feature>
<feature type="domain" description="3H" evidence="2">
    <location>
        <begin position="72"/>
        <end position="167"/>
    </location>
</feature>
<protein>
    <submittedName>
        <fullName evidence="4">Transcription repressor NadR</fullName>
    </submittedName>
</protein>
<evidence type="ECO:0000313" key="5">
    <source>
        <dbReference type="Proteomes" id="UP000288812"/>
    </source>
</evidence>
<dbReference type="OrthoDB" id="9792661at2"/>
<organism evidence="4 5">
    <name type="scientific">Anaerosphaera multitolerans</name>
    <dbReference type="NCBI Taxonomy" id="2487351"/>
    <lineage>
        <taxon>Bacteria</taxon>
        <taxon>Bacillati</taxon>
        <taxon>Bacillota</taxon>
        <taxon>Tissierellia</taxon>
        <taxon>Tissierellales</taxon>
        <taxon>Peptoniphilaceae</taxon>
        <taxon>Anaerosphaera</taxon>
    </lineage>
</organism>
<dbReference type="GO" id="GO:0046872">
    <property type="term" value="F:metal ion binding"/>
    <property type="evidence" value="ECO:0007669"/>
    <property type="project" value="UniProtKB-KW"/>
</dbReference>